<comment type="caution">
    <text evidence="7">The sequence shown here is derived from an EMBL/GenBank/DDBJ whole genome shotgun (WGS) entry which is preliminary data.</text>
</comment>
<evidence type="ECO:0000313" key="7">
    <source>
        <dbReference type="EMBL" id="PIT97197.1"/>
    </source>
</evidence>
<sequence length="109" mass="12196">MISEQFVGSQKKVLERTISEIDVQIRRARKIEDLGSSESENTQEFESLAENQALIKSLEKEKKDAQRALELIAAGNYSICKSCKGPIETGRLKAYPMADKCVECASKKK</sequence>
<dbReference type="PANTHER" id="PTHR33823">
    <property type="entry name" value="RNA POLYMERASE-BINDING TRANSCRIPTION FACTOR DKSA-RELATED"/>
    <property type="match status" value="1"/>
</dbReference>
<gene>
    <name evidence="7" type="ORF">COT77_02685</name>
</gene>
<feature type="coiled-coil region" evidence="5">
    <location>
        <begin position="48"/>
        <end position="75"/>
    </location>
</feature>
<keyword evidence="1" id="KW-0479">Metal-binding</keyword>
<dbReference type="SUPFAM" id="SSF57716">
    <property type="entry name" value="Glucocorticoid receptor-like (DNA-binding domain)"/>
    <property type="match status" value="1"/>
</dbReference>
<proteinExistence type="predicted"/>
<name>A0A2M6WWM8_9BACT</name>
<organism evidence="7 8">
    <name type="scientific">Candidatus Berkelbacteria bacterium CG10_big_fil_rev_8_21_14_0_10_41_12</name>
    <dbReference type="NCBI Taxonomy" id="1974513"/>
    <lineage>
        <taxon>Bacteria</taxon>
        <taxon>Candidatus Berkelbacteria</taxon>
    </lineage>
</organism>
<accession>A0A2M6WWM8</accession>
<dbReference type="Pfam" id="PF01258">
    <property type="entry name" value="zf-dskA_traR"/>
    <property type="match status" value="1"/>
</dbReference>
<dbReference type="PROSITE" id="PS51128">
    <property type="entry name" value="ZF_DKSA_2"/>
    <property type="match status" value="1"/>
</dbReference>
<keyword evidence="2" id="KW-0863">Zinc-finger</keyword>
<feature type="zinc finger region" description="dksA C4-type" evidence="4">
    <location>
        <begin position="80"/>
        <end position="104"/>
    </location>
</feature>
<dbReference type="AlphaFoldDB" id="A0A2M6WWM8"/>
<evidence type="ECO:0000256" key="4">
    <source>
        <dbReference type="PROSITE-ProRule" id="PRU00510"/>
    </source>
</evidence>
<evidence type="ECO:0000256" key="1">
    <source>
        <dbReference type="ARBA" id="ARBA00022723"/>
    </source>
</evidence>
<protein>
    <recommendedName>
        <fullName evidence="6">Zinc finger DksA/TraR C4-type domain-containing protein</fullName>
    </recommendedName>
</protein>
<dbReference type="EMBL" id="PEZV01000029">
    <property type="protein sequence ID" value="PIT97197.1"/>
    <property type="molecule type" value="Genomic_DNA"/>
</dbReference>
<feature type="domain" description="Zinc finger DksA/TraR C4-type" evidence="6">
    <location>
        <begin position="75"/>
        <end position="108"/>
    </location>
</feature>
<evidence type="ECO:0000256" key="3">
    <source>
        <dbReference type="ARBA" id="ARBA00022833"/>
    </source>
</evidence>
<dbReference type="PANTHER" id="PTHR33823:SF2">
    <property type="entry name" value="RNA POLYMERASE-BINDING TRANSCRIPTION FACTOR DKSA"/>
    <property type="match status" value="1"/>
</dbReference>
<evidence type="ECO:0000256" key="2">
    <source>
        <dbReference type="ARBA" id="ARBA00022771"/>
    </source>
</evidence>
<reference evidence="8" key="1">
    <citation type="submission" date="2017-09" db="EMBL/GenBank/DDBJ databases">
        <title>Depth-based differentiation of microbial function through sediment-hosted aquifers and enrichment of novel symbionts in the deep terrestrial subsurface.</title>
        <authorList>
            <person name="Probst A.J."/>
            <person name="Ladd B."/>
            <person name="Jarett J.K."/>
            <person name="Geller-Mcgrath D.E."/>
            <person name="Sieber C.M.K."/>
            <person name="Emerson J.B."/>
            <person name="Anantharaman K."/>
            <person name="Thomas B.C."/>
            <person name="Malmstrom R."/>
            <person name="Stieglmeier M."/>
            <person name="Klingl A."/>
            <person name="Woyke T."/>
            <person name="Ryan C.M."/>
            <person name="Banfield J.F."/>
        </authorList>
    </citation>
    <scope>NUCLEOTIDE SEQUENCE [LARGE SCALE GENOMIC DNA]</scope>
</reference>
<dbReference type="InterPro" id="IPR000962">
    <property type="entry name" value="Znf_DskA_TraR"/>
</dbReference>
<evidence type="ECO:0000256" key="5">
    <source>
        <dbReference type="SAM" id="Coils"/>
    </source>
</evidence>
<dbReference type="Proteomes" id="UP000228596">
    <property type="component" value="Unassembled WGS sequence"/>
</dbReference>
<keyword evidence="3" id="KW-0862">Zinc</keyword>
<evidence type="ECO:0000259" key="6">
    <source>
        <dbReference type="Pfam" id="PF01258"/>
    </source>
</evidence>
<keyword evidence="5" id="KW-0175">Coiled coil</keyword>
<dbReference type="GO" id="GO:0008270">
    <property type="term" value="F:zinc ion binding"/>
    <property type="evidence" value="ECO:0007669"/>
    <property type="project" value="UniProtKB-KW"/>
</dbReference>
<evidence type="ECO:0000313" key="8">
    <source>
        <dbReference type="Proteomes" id="UP000228596"/>
    </source>
</evidence>
<dbReference type="Gene3D" id="1.20.120.910">
    <property type="entry name" value="DksA, coiled-coil domain"/>
    <property type="match status" value="1"/>
</dbReference>